<feature type="transmembrane region" description="Helical" evidence="1">
    <location>
        <begin position="6"/>
        <end position="25"/>
    </location>
</feature>
<organism evidence="2 3">
    <name type="scientific">Salmonella enterica subsp. enterica serovar Rubislaw str. A4-653</name>
    <dbReference type="NCBI Taxonomy" id="913081"/>
    <lineage>
        <taxon>Bacteria</taxon>
        <taxon>Pseudomonadati</taxon>
        <taxon>Pseudomonadota</taxon>
        <taxon>Gammaproteobacteria</taxon>
        <taxon>Enterobacterales</taxon>
        <taxon>Enterobacteriaceae</taxon>
        <taxon>Salmonella</taxon>
    </lineage>
</organism>
<comment type="caution">
    <text evidence="2">The sequence shown here is derived from an EMBL/GenBank/DDBJ whole genome shotgun (WGS) entry which is preliminary data.</text>
</comment>
<evidence type="ECO:0000313" key="2">
    <source>
        <dbReference type="EMBL" id="EHC78571.1"/>
    </source>
</evidence>
<dbReference type="PATRIC" id="fig|913081.3.peg.4704"/>
<reference evidence="2 3" key="1">
    <citation type="journal article" date="2011" name="BMC Genomics">
        <title>Genome sequencing reveals diversification of virulence factor content and possible host adaptation in distinct subpopulations of Salmonella enterica.</title>
        <authorList>
            <person name="den Bakker H.C."/>
            <person name="Moreno Switt A.I."/>
            <person name="Govoni G."/>
            <person name="Cummings C.A."/>
            <person name="Ranieri M.L."/>
            <person name="Degoricija L."/>
            <person name="Hoelzer K."/>
            <person name="Rodriguez-Rivera L.D."/>
            <person name="Brown S."/>
            <person name="Bolchacova E."/>
            <person name="Furtado M.R."/>
            <person name="Wiedmann M."/>
        </authorList>
    </citation>
    <scope>NUCLEOTIDE SEQUENCE [LARGE SCALE GENOMIC DNA]</scope>
    <source>
        <strain evidence="2 3">A4-653</strain>
    </source>
</reference>
<keyword evidence="1" id="KW-1133">Transmembrane helix</keyword>
<keyword evidence="1" id="KW-0472">Membrane</keyword>
<gene>
    <name evidence="2" type="ORF">LTSERUB_6055</name>
</gene>
<proteinExistence type="predicted"/>
<dbReference type="EMBL" id="AFCT01002170">
    <property type="protein sequence ID" value="EHC78571.1"/>
    <property type="molecule type" value="Genomic_DNA"/>
</dbReference>
<name>G5QS90_SALRU</name>
<sequence>MFATVPVVPVIVMGTSIVANIFLNLDKWQMEHKKNALIV</sequence>
<protein>
    <submittedName>
        <fullName evidence="2">Uncharacterized protein</fullName>
    </submittedName>
</protein>
<accession>G5QS90</accession>
<dbReference type="Proteomes" id="UP000004903">
    <property type="component" value="Unassembled WGS sequence"/>
</dbReference>
<evidence type="ECO:0000313" key="3">
    <source>
        <dbReference type="Proteomes" id="UP000004903"/>
    </source>
</evidence>
<evidence type="ECO:0000256" key="1">
    <source>
        <dbReference type="SAM" id="Phobius"/>
    </source>
</evidence>
<keyword evidence="1" id="KW-0812">Transmembrane</keyword>
<dbReference type="AlphaFoldDB" id="G5QS90"/>